<evidence type="ECO:0000313" key="1">
    <source>
        <dbReference type="EMBL" id="EKB50786.1"/>
    </source>
</evidence>
<keyword evidence="2" id="KW-1185">Reference proteome</keyword>
<protein>
    <submittedName>
        <fullName evidence="1">Uncharacterized protein</fullName>
    </submittedName>
</protein>
<dbReference type="Proteomes" id="UP000004478">
    <property type="component" value="Unassembled WGS sequence"/>
</dbReference>
<evidence type="ECO:0000313" key="2">
    <source>
        <dbReference type="Proteomes" id="UP000004478"/>
    </source>
</evidence>
<sequence>MRHPQLFNPDYALVFVVACPDYREELKTQIKHLAHSPSRTHGMVNELNTVRRLIMSAAADKLVITCAPWRRIHNAYFGFKLKW</sequence>
<gene>
    <name evidence="1" type="ORF">B879_00531</name>
</gene>
<name>K1L802_CECL9</name>
<dbReference type="AlphaFoldDB" id="K1L802"/>
<reference evidence="1 2" key="1">
    <citation type="journal article" date="2012" name="J. Bacteriol.">
        <title>Draft Genome Sequence of Cecembia lonarensis Strain LW9T, Isolated from Lonar Lake, a Haloalkaline Lake in India.</title>
        <authorList>
            <person name="Shivaji S."/>
            <person name="Ara S."/>
            <person name="Singh A."/>
            <person name="Pinnaka A.K."/>
        </authorList>
    </citation>
    <scope>NUCLEOTIDE SEQUENCE [LARGE SCALE GENOMIC DNA]</scope>
    <source>
        <strain evidence="1 2">LW9</strain>
    </source>
</reference>
<accession>K1L802</accession>
<dbReference type="EMBL" id="AMGM01000005">
    <property type="protein sequence ID" value="EKB50786.1"/>
    <property type="molecule type" value="Genomic_DNA"/>
</dbReference>
<comment type="caution">
    <text evidence="1">The sequence shown here is derived from an EMBL/GenBank/DDBJ whole genome shotgun (WGS) entry which is preliminary data.</text>
</comment>
<proteinExistence type="predicted"/>
<organism evidence="1 2">
    <name type="scientific">Cecembia lonarensis (strain CCUG 58316 / KCTC 22772 / LW9)</name>
    <dbReference type="NCBI Taxonomy" id="1225176"/>
    <lineage>
        <taxon>Bacteria</taxon>
        <taxon>Pseudomonadati</taxon>
        <taxon>Bacteroidota</taxon>
        <taxon>Cytophagia</taxon>
        <taxon>Cytophagales</taxon>
        <taxon>Cyclobacteriaceae</taxon>
        <taxon>Cecembia</taxon>
    </lineage>
</organism>